<proteinExistence type="predicted"/>
<accession>A0A084JPC3</accession>
<evidence type="ECO:0000313" key="2">
    <source>
        <dbReference type="Proteomes" id="UP000028525"/>
    </source>
</evidence>
<comment type="caution">
    <text evidence="1">The sequence shown here is derived from an EMBL/GenBank/DDBJ whole genome shotgun (WGS) entry which is preliminary data.</text>
</comment>
<dbReference type="Proteomes" id="UP000028525">
    <property type="component" value="Unassembled WGS sequence"/>
</dbReference>
<gene>
    <name evidence="1" type="ORF">IO98_06730</name>
</gene>
<keyword evidence="2" id="KW-1185">Reference proteome</keyword>
<dbReference type="AlphaFoldDB" id="A0A084JPC3"/>
<reference evidence="1 2" key="1">
    <citation type="submission" date="2014-07" db="EMBL/GenBank/DDBJ databases">
        <title>Draft genome of Clostridium celerecrescens 152B isolated from sediments associated with methane hydrate from Krishna Godavari basin.</title>
        <authorList>
            <person name="Honkalas V.S."/>
            <person name="Dabir A.P."/>
            <person name="Arora P."/>
            <person name="Dhakephalkar P.K."/>
        </authorList>
    </citation>
    <scope>NUCLEOTIDE SEQUENCE [LARGE SCALE GENOMIC DNA]</scope>
    <source>
        <strain evidence="1 2">152B</strain>
    </source>
</reference>
<dbReference type="RefSeq" id="WP_038279404.1">
    <property type="nucleotide sequence ID" value="NZ_JPME01000009.1"/>
</dbReference>
<evidence type="ECO:0000313" key="1">
    <source>
        <dbReference type="EMBL" id="KEZ90807.1"/>
    </source>
</evidence>
<dbReference type="OrthoDB" id="2086300at2"/>
<dbReference type="EMBL" id="JPME01000009">
    <property type="protein sequence ID" value="KEZ90807.1"/>
    <property type="molecule type" value="Genomic_DNA"/>
</dbReference>
<sequence length="171" mass="19420">MEYYLIMADTDIPIAVSPFDIWDIKQDWAHKLPGRELLFFHGNSYTAFHDILLQPFLLVSEKIQSVIALYEPDTVFTEIVLMDTFNELAELYFCPELHEVDCLTEQSKLNPDHSVIKKAVIDASKIGDKKVFSLAGVQGFHVVGRRDFIESVLCSDVQGLVLFPIETINKG</sequence>
<organism evidence="1 2">
    <name type="scientific">Lacrimispora celerecrescens</name>
    <dbReference type="NCBI Taxonomy" id="29354"/>
    <lineage>
        <taxon>Bacteria</taxon>
        <taxon>Bacillati</taxon>
        <taxon>Bacillota</taxon>
        <taxon>Clostridia</taxon>
        <taxon>Lachnospirales</taxon>
        <taxon>Lachnospiraceae</taxon>
        <taxon>Lacrimispora</taxon>
    </lineage>
</organism>
<protein>
    <submittedName>
        <fullName evidence="1">Uncharacterized protein</fullName>
    </submittedName>
</protein>
<name>A0A084JPC3_9FIRM</name>